<dbReference type="Pfam" id="PF07504">
    <property type="entry name" value="FTP"/>
    <property type="match status" value="1"/>
</dbReference>
<reference evidence="13 14" key="1">
    <citation type="submission" date="2022-01" db="EMBL/GenBank/DDBJ databases">
        <title>Draft genome sequence of Sabulilitoribacter multivorans KCTC 32326.</title>
        <authorList>
            <person name="Oh J.-S."/>
        </authorList>
    </citation>
    <scope>NUCLEOTIDE SEQUENCE [LARGE SCALE GENOMIC DNA]</scope>
    <source>
        <strain evidence="13 14">M-M16</strain>
    </source>
</reference>
<dbReference type="Gene3D" id="3.10.170.10">
    <property type="match status" value="1"/>
</dbReference>
<dbReference type="InterPro" id="IPR023612">
    <property type="entry name" value="Peptidase_M4"/>
</dbReference>
<dbReference type="Gene3D" id="3.10.450.490">
    <property type="match status" value="1"/>
</dbReference>
<dbReference type="InterPro" id="IPR001570">
    <property type="entry name" value="Peptidase_M4_C_domain"/>
</dbReference>
<dbReference type="Proteomes" id="UP001200022">
    <property type="component" value="Unassembled WGS sequence"/>
</dbReference>
<evidence type="ECO:0000259" key="9">
    <source>
        <dbReference type="Pfam" id="PF01447"/>
    </source>
</evidence>
<dbReference type="InterPro" id="IPR027268">
    <property type="entry name" value="Peptidase_M4/M1_CTD_sf"/>
</dbReference>
<dbReference type="InterPro" id="IPR026444">
    <property type="entry name" value="Secre_tail"/>
</dbReference>
<dbReference type="PRINTS" id="PR00730">
    <property type="entry name" value="THERMOLYSIN"/>
</dbReference>
<comment type="caution">
    <text evidence="13">The sequence shown here is derived from an EMBL/GenBank/DDBJ whole genome shotgun (WGS) entry which is preliminary data.</text>
</comment>
<feature type="chain" id="PRO_5046701890" evidence="8">
    <location>
        <begin position="21"/>
        <end position="851"/>
    </location>
</feature>
<feature type="domain" description="FTP" evidence="11">
    <location>
        <begin position="97"/>
        <end position="139"/>
    </location>
</feature>
<dbReference type="Gene3D" id="1.10.390.10">
    <property type="entry name" value="Neutral Protease Domain 2"/>
    <property type="match status" value="1"/>
</dbReference>
<dbReference type="Pfam" id="PF18962">
    <property type="entry name" value="Por_Secre_tail"/>
    <property type="match status" value="1"/>
</dbReference>
<dbReference type="InterPro" id="IPR011096">
    <property type="entry name" value="FTP_domain"/>
</dbReference>
<dbReference type="PANTHER" id="PTHR33794">
    <property type="entry name" value="BACILLOLYSIN"/>
    <property type="match status" value="1"/>
</dbReference>
<feature type="domain" description="Secretion system C-terminal sorting" evidence="12">
    <location>
        <begin position="779"/>
        <end position="850"/>
    </location>
</feature>
<keyword evidence="14" id="KW-1185">Reference proteome</keyword>
<evidence type="ECO:0000259" key="12">
    <source>
        <dbReference type="Pfam" id="PF18962"/>
    </source>
</evidence>
<feature type="domain" description="Peptidase M4 C-terminal" evidence="10">
    <location>
        <begin position="341"/>
        <end position="502"/>
    </location>
</feature>
<dbReference type="EMBL" id="JAKKDV010000004">
    <property type="protein sequence ID" value="MCF7561162.1"/>
    <property type="molecule type" value="Genomic_DNA"/>
</dbReference>
<keyword evidence="3" id="KW-0479">Metal-binding</keyword>
<evidence type="ECO:0000256" key="3">
    <source>
        <dbReference type="ARBA" id="ARBA00022723"/>
    </source>
</evidence>
<evidence type="ECO:0000256" key="5">
    <source>
        <dbReference type="ARBA" id="ARBA00022801"/>
    </source>
</evidence>
<evidence type="ECO:0000256" key="1">
    <source>
        <dbReference type="ARBA" id="ARBA00009388"/>
    </source>
</evidence>
<dbReference type="CDD" id="cd09597">
    <property type="entry name" value="M4_TLP"/>
    <property type="match status" value="1"/>
</dbReference>
<keyword evidence="7" id="KW-0482">Metalloprotease</keyword>
<evidence type="ECO:0000256" key="4">
    <source>
        <dbReference type="ARBA" id="ARBA00022729"/>
    </source>
</evidence>
<accession>A0ABS9IKR4</accession>
<dbReference type="RefSeq" id="WP_237231831.1">
    <property type="nucleotide sequence ID" value="NZ_JAKKDV010000004.1"/>
</dbReference>
<dbReference type="InterPro" id="IPR013856">
    <property type="entry name" value="Peptidase_M4_domain"/>
</dbReference>
<proteinExistence type="inferred from homology"/>
<comment type="similarity">
    <text evidence="1">Belongs to the peptidase M4 family.</text>
</comment>
<evidence type="ECO:0000259" key="11">
    <source>
        <dbReference type="Pfam" id="PF07504"/>
    </source>
</evidence>
<dbReference type="InterPro" id="IPR050728">
    <property type="entry name" value="Zinc_Metalloprotease_M4"/>
</dbReference>
<evidence type="ECO:0000256" key="6">
    <source>
        <dbReference type="ARBA" id="ARBA00022833"/>
    </source>
</evidence>
<gene>
    <name evidence="13" type="ORF">L3X39_10985</name>
</gene>
<keyword evidence="4 8" id="KW-0732">Signal</keyword>
<dbReference type="PANTHER" id="PTHR33794:SF1">
    <property type="entry name" value="BACILLOLYSIN"/>
    <property type="match status" value="1"/>
</dbReference>
<keyword evidence="6" id="KW-0862">Zinc</keyword>
<keyword evidence="2" id="KW-0645">Protease</keyword>
<organism evidence="13 14">
    <name type="scientific">Flaviramulus multivorans</name>
    <dbReference type="NCBI Taxonomy" id="1304750"/>
    <lineage>
        <taxon>Bacteria</taxon>
        <taxon>Pseudomonadati</taxon>
        <taxon>Bacteroidota</taxon>
        <taxon>Flavobacteriia</taxon>
        <taxon>Flavobacteriales</taxon>
        <taxon>Flavobacteriaceae</taxon>
        <taxon>Flaviramulus</taxon>
    </lineage>
</organism>
<protein>
    <submittedName>
        <fullName evidence="13">M4 family metallopeptidase</fullName>
    </submittedName>
</protein>
<evidence type="ECO:0000313" key="14">
    <source>
        <dbReference type="Proteomes" id="UP001200022"/>
    </source>
</evidence>
<feature type="signal peptide" evidence="8">
    <location>
        <begin position="1"/>
        <end position="20"/>
    </location>
</feature>
<keyword evidence="5" id="KW-0378">Hydrolase</keyword>
<dbReference type="Pfam" id="PF02868">
    <property type="entry name" value="Peptidase_M4_C"/>
    <property type="match status" value="1"/>
</dbReference>
<evidence type="ECO:0000256" key="7">
    <source>
        <dbReference type="ARBA" id="ARBA00023049"/>
    </source>
</evidence>
<feature type="domain" description="Peptidase M4" evidence="9">
    <location>
        <begin position="268"/>
        <end position="337"/>
    </location>
</feature>
<name>A0ABS9IKR4_9FLAO</name>
<evidence type="ECO:0000313" key="13">
    <source>
        <dbReference type="EMBL" id="MCF7561162.1"/>
    </source>
</evidence>
<dbReference type="Pfam" id="PF01447">
    <property type="entry name" value="Peptidase_M4"/>
    <property type="match status" value="1"/>
</dbReference>
<dbReference type="NCBIfam" id="TIGR04183">
    <property type="entry name" value="Por_Secre_tail"/>
    <property type="match status" value="1"/>
</dbReference>
<sequence length="851" mass="93857">MKKITLLFLAFFHFSFLAISQESKTQKAINDLKKTTQANISINKNLNIPSFIKFPISKPLQLSGKTLKEKVNNFLANNKSIYAIQTIDESLFSGIIKTDNYGLKNYTLKQHYKGVPVYDSELRFHFNRNEHLTSINGNFIPEIELNPIPNIDKNGANSIALNIVAKQNINHSGEPLKVITTELYIFPKGLAQGYVTSKHLAYRIEIRNDADVREYLFIDAHTGKLIEQFTGIAHALNRILYEENTSTVVWTEGDALPGTLDIWQQNEIVAAGHTYNFFNNAFGFDSYDGAGAQMRTINNNPNISCPNANWNGVTANYCTGTASDDVVAHEWGHAYTEYTCNLIYEYESGAINESLSDIWGETIDILNLYEDAGENLSLRTGCSSSDRWRIGEDASAFGGAIRDMWDPNCANDPGSVTDIEYQCDYTFNDNGGVHSNSGIPNHLYALLVDGGNYNGQTISSLGFLKAAHIFWRAQSQYLTATSDFNALADALEASCADLVDANLNNLSVSDTPTGVSRQKITVADCAEVSKAILAVALRSDNNCTYAKILADTPNLCEAATSNPIFTEDWESGLASWTISQEPVNPSTWESRDWEIASDLPNERSGQAVFAVNPINGDCNLDLQNGIMRLESPTITMPNYASGNFEMAFFHNVSTEQDYDGGNIKYSIDGGAWAIIPASAFITNAYNLTLNNSNNDNPMMGEDAFSGADQGTSNSDWGQSVIDLTSIGVVANSNLKLRWELGSDGCNGKIGWYVDDIVIYNCSEALSVNDINFLSKNVKIYPNPSTGIFNVQLKSLSNFSFELFDITGKSIMNSVNVTENSFEIDLSQHSQGVYFFKLKSNEGTLTKKLLVQ</sequence>
<dbReference type="SUPFAM" id="SSF55486">
    <property type="entry name" value="Metalloproteases ('zincins'), catalytic domain"/>
    <property type="match status" value="1"/>
</dbReference>
<evidence type="ECO:0000256" key="2">
    <source>
        <dbReference type="ARBA" id="ARBA00022670"/>
    </source>
</evidence>
<evidence type="ECO:0000256" key="8">
    <source>
        <dbReference type="SAM" id="SignalP"/>
    </source>
</evidence>
<evidence type="ECO:0000259" key="10">
    <source>
        <dbReference type="Pfam" id="PF02868"/>
    </source>
</evidence>